<dbReference type="Proteomes" id="UP001431192">
    <property type="component" value="Unassembled WGS sequence"/>
</dbReference>
<name>A0ABT2P4M7_9GAMM</name>
<dbReference type="EMBL" id="JAODOQ010000001">
    <property type="protein sequence ID" value="MCT8987614.1"/>
    <property type="molecule type" value="Genomic_DNA"/>
</dbReference>
<dbReference type="RefSeq" id="WP_261733865.1">
    <property type="nucleotide sequence ID" value="NZ_JAODOQ010000001.1"/>
</dbReference>
<protein>
    <submittedName>
        <fullName evidence="1">Uncharacterized protein</fullName>
    </submittedName>
</protein>
<organism evidence="1 2">
    <name type="scientific">Shewanella phaeophyticola</name>
    <dbReference type="NCBI Taxonomy" id="2978345"/>
    <lineage>
        <taxon>Bacteria</taxon>
        <taxon>Pseudomonadati</taxon>
        <taxon>Pseudomonadota</taxon>
        <taxon>Gammaproteobacteria</taxon>
        <taxon>Alteromonadales</taxon>
        <taxon>Shewanellaceae</taxon>
        <taxon>Shewanella</taxon>
    </lineage>
</organism>
<proteinExistence type="predicted"/>
<evidence type="ECO:0000313" key="2">
    <source>
        <dbReference type="Proteomes" id="UP001431192"/>
    </source>
</evidence>
<sequence length="66" mass="7354">MVLILVSDRWVDPNEFNGNIQSLSLCCFNGLFGATLVECEAIIVKSQSKVLLLVAAYVIPNVHHYF</sequence>
<evidence type="ECO:0000313" key="1">
    <source>
        <dbReference type="EMBL" id="MCT8987614.1"/>
    </source>
</evidence>
<comment type="caution">
    <text evidence="1">The sequence shown here is derived from an EMBL/GenBank/DDBJ whole genome shotgun (WGS) entry which is preliminary data.</text>
</comment>
<keyword evidence="2" id="KW-1185">Reference proteome</keyword>
<accession>A0ABT2P4M7</accession>
<gene>
    <name evidence="1" type="ORF">N4T56_15510</name>
</gene>
<reference evidence="1" key="1">
    <citation type="submission" date="2022-09" db="EMBL/GenBank/DDBJ databases">
        <title>Shewanella sp. KJ10-1 sp.nov, isolated from marine algae.</title>
        <authorList>
            <person name="Butt M."/>
            <person name="Lee J.K."/>
            <person name="Kim J.M."/>
            <person name="Choi D.G."/>
        </authorList>
    </citation>
    <scope>NUCLEOTIDE SEQUENCE</scope>
    <source>
        <strain evidence="1">KJ10-1</strain>
    </source>
</reference>